<dbReference type="SUPFAM" id="SSF103473">
    <property type="entry name" value="MFS general substrate transporter"/>
    <property type="match status" value="1"/>
</dbReference>
<keyword evidence="2 5" id="KW-0812">Transmembrane</keyword>
<sequence>MIAPDSAQVVQELGITSSVADALITPAFVFGYAIGLLIFGPFNEIYGRSHALQLANLWHLAWNLDCTFTRTIPQLIACLLVSHGGSTPLSIGGGVLGDMIA</sequence>
<evidence type="ECO:0000313" key="7">
    <source>
        <dbReference type="EMBL" id="KZP25832.1"/>
    </source>
</evidence>
<name>A0A166P8H6_9AGAM</name>
<organism evidence="7 8">
    <name type="scientific">Athelia psychrophila</name>
    <dbReference type="NCBI Taxonomy" id="1759441"/>
    <lineage>
        <taxon>Eukaryota</taxon>
        <taxon>Fungi</taxon>
        <taxon>Dikarya</taxon>
        <taxon>Basidiomycota</taxon>
        <taxon>Agaricomycotina</taxon>
        <taxon>Agaricomycetes</taxon>
        <taxon>Agaricomycetidae</taxon>
        <taxon>Atheliales</taxon>
        <taxon>Atheliaceae</taxon>
        <taxon>Athelia</taxon>
    </lineage>
</organism>
<accession>A0A166P8H6</accession>
<feature type="transmembrane region" description="Helical" evidence="5">
    <location>
        <begin position="23"/>
        <end position="42"/>
    </location>
</feature>
<keyword evidence="3 5" id="KW-1133">Transmembrane helix</keyword>
<evidence type="ECO:0000256" key="5">
    <source>
        <dbReference type="SAM" id="Phobius"/>
    </source>
</evidence>
<dbReference type="AlphaFoldDB" id="A0A166P8H6"/>
<dbReference type="PANTHER" id="PTHR23502">
    <property type="entry name" value="MAJOR FACILITATOR SUPERFAMILY"/>
    <property type="match status" value="1"/>
</dbReference>
<dbReference type="GO" id="GO:0016020">
    <property type="term" value="C:membrane"/>
    <property type="evidence" value="ECO:0007669"/>
    <property type="project" value="UniProtKB-SubCell"/>
</dbReference>
<evidence type="ECO:0000259" key="6">
    <source>
        <dbReference type="PROSITE" id="PS50850"/>
    </source>
</evidence>
<dbReference type="GO" id="GO:0022857">
    <property type="term" value="F:transmembrane transporter activity"/>
    <property type="evidence" value="ECO:0007669"/>
    <property type="project" value="InterPro"/>
</dbReference>
<dbReference type="PANTHER" id="PTHR23502:SF60">
    <property type="entry name" value="MAJOR FACILITATOR SUPERFAMILY (MFS) PROFILE DOMAIN-CONTAINING PROTEIN-RELATED"/>
    <property type="match status" value="1"/>
</dbReference>
<evidence type="ECO:0000256" key="2">
    <source>
        <dbReference type="ARBA" id="ARBA00022692"/>
    </source>
</evidence>
<dbReference type="PROSITE" id="PS50850">
    <property type="entry name" value="MFS"/>
    <property type="match status" value="1"/>
</dbReference>
<dbReference type="STRING" id="436010.A0A166P8H6"/>
<dbReference type="Proteomes" id="UP000076532">
    <property type="component" value="Unassembled WGS sequence"/>
</dbReference>
<comment type="subcellular location">
    <subcellularLocation>
        <location evidence="1">Membrane</location>
        <topology evidence="1">Multi-pass membrane protein</topology>
    </subcellularLocation>
</comment>
<keyword evidence="4 5" id="KW-0472">Membrane</keyword>
<dbReference type="EMBL" id="KV417518">
    <property type="protein sequence ID" value="KZP25832.1"/>
    <property type="molecule type" value="Genomic_DNA"/>
</dbReference>
<feature type="domain" description="Major facilitator superfamily (MFS) profile" evidence="6">
    <location>
        <begin position="1"/>
        <end position="101"/>
    </location>
</feature>
<evidence type="ECO:0000256" key="3">
    <source>
        <dbReference type="ARBA" id="ARBA00022989"/>
    </source>
</evidence>
<evidence type="ECO:0000313" key="8">
    <source>
        <dbReference type="Proteomes" id="UP000076532"/>
    </source>
</evidence>
<evidence type="ECO:0000256" key="4">
    <source>
        <dbReference type="ARBA" id="ARBA00023136"/>
    </source>
</evidence>
<dbReference type="InterPro" id="IPR036259">
    <property type="entry name" value="MFS_trans_sf"/>
</dbReference>
<keyword evidence="8" id="KW-1185">Reference proteome</keyword>
<dbReference type="InterPro" id="IPR020846">
    <property type="entry name" value="MFS_dom"/>
</dbReference>
<evidence type="ECO:0000256" key="1">
    <source>
        <dbReference type="ARBA" id="ARBA00004141"/>
    </source>
</evidence>
<dbReference type="OrthoDB" id="6770063at2759"/>
<dbReference type="Gene3D" id="1.20.1720.10">
    <property type="entry name" value="Multidrug resistance protein D"/>
    <property type="match status" value="1"/>
</dbReference>
<protein>
    <recommendedName>
        <fullName evidence="6">Major facilitator superfamily (MFS) profile domain-containing protein</fullName>
    </recommendedName>
</protein>
<gene>
    <name evidence="7" type="ORF">FIBSPDRAFT_654652</name>
</gene>
<reference evidence="7 8" key="1">
    <citation type="journal article" date="2016" name="Mol. Biol. Evol.">
        <title>Comparative Genomics of Early-Diverging Mushroom-Forming Fungi Provides Insights into the Origins of Lignocellulose Decay Capabilities.</title>
        <authorList>
            <person name="Nagy L.G."/>
            <person name="Riley R."/>
            <person name="Tritt A."/>
            <person name="Adam C."/>
            <person name="Daum C."/>
            <person name="Floudas D."/>
            <person name="Sun H."/>
            <person name="Yadav J.S."/>
            <person name="Pangilinan J."/>
            <person name="Larsson K.H."/>
            <person name="Matsuura K."/>
            <person name="Barry K."/>
            <person name="Labutti K."/>
            <person name="Kuo R."/>
            <person name="Ohm R.A."/>
            <person name="Bhattacharya S.S."/>
            <person name="Shirouzu T."/>
            <person name="Yoshinaga Y."/>
            <person name="Martin F.M."/>
            <person name="Grigoriev I.V."/>
            <person name="Hibbett D.S."/>
        </authorList>
    </citation>
    <scope>NUCLEOTIDE SEQUENCE [LARGE SCALE GENOMIC DNA]</scope>
    <source>
        <strain evidence="7 8">CBS 109695</strain>
    </source>
</reference>
<feature type="non-terminal residue" evidence="7">
    <location>
        <position position="101"/>
    </location>
</feature>
<proteinExistence type="predicted"/>